<evidence type="ECO:0000313" key="1">
    <source>
        <dbReference type="EMBL" id="MBP1968384.1"/>
    </source>
</evidence>
<comment type="caution">
    <text evidence="1">The sequence shown here is derived from an EMBL/GenBank/DDBJ whole genome shotgun (WGS) entry which is preliminary data.</text>
</comment>
<name>A0ABS4IBR9_9BACI</name>
<reference evidence="1 2" key="1">
    <citation type="submission" date="2021-03" db="EMBL/GenBank/DDBJ databases">
        <title>Genomic Encyclopedia of Type Strains, Phase IV (KMG-IV): sequencing the most valuable type-strain genomes for metagenomic binning, comparative biology and taxonomic classification.</title>
        <authorList>
            <person name="Goeker M."/>
        </authorList>
    </citation>
    <scope>NUCLEOTIDE SEQUENCE [LARGE SCALE GENOMIC DNA]</scope>
    <source>
        <strain evidence="1 2">DSM 25609</strain>
    </source>
</reference>
<proteinExistence type="predicted"/>
<dbReference type="EMBL" id="JAGGKX010000002">
    <property type="protein sequence ID" value="MBP1968384.1"/>
    <property type="molecule type" value="Genomic_DNA"/>
</dbReference>
<evidence type="ECO:0000313" key="2">
    <source>
        <dbReference type="Proteomes" id="UP001519345"/>
    </source>
</evidence>
<protein>
    <submittedName>
        <fullName evidence="1">Nucleotide-binding universal stress UspA family protein</fullName>
    </submittedName>
</protein>
<sequence length="53" mass="5721">MAEGIENVNIVIEYGSPRSIITKEISTTIEADLIICGATGGECCGAFLNWFRI</sequence>
<dbReference type="Gene3D" id="3.40.50.620">
    <property type="entry name" value="HUPs"/>
    <property type="match status" value="1"/>
</dbReference>
<gene>
    <name evidence="1" type="ORF">J2Z83_000476</name>
</gene>
<keyword evidence="2" id="KW-1185">Reference proteome</keyword>
<dbReference type="InterPro" id="IPR014729">
    <property type="entry name" value="Rossmann-like_a/b/a_fold"/>
</dbReference>
<accession>A0ABS4IBR9</accession>
<dbReference type="Proteomes" id="UP001519345">
    <property type="component" value="Unassembled WGS sequence"/>
</dbReference>
<organism evidence="1 2">
    <name type="scientific">Virgibacillus natechei</name>
    <dbReference type="NCBI Taxonomy" id="1216297"/>
    <lineage>
        <taxon>Bacteria</taxon>
        <taxon>Bacillati</taxon>
        <taxon>Bacillota</taxon>
        <taxon>Bacilli</taxon>
        <taxon>Bacillales</taxon>
        <taxon>Bacillaceae</taxon>
        <taxon>Virgibacillus</taxon>
    </lineage>
</organism>